<accession>A0A222FGG2</accession>
<dbReference type="AlphaFoldDB" id="A0A222FGG2"/>
<sequence>MKVWPVLLILLLWLVWPASEREHPPGQTAPQPPEQRTVRSGALLTLDEYTLTPLAEFDITARVLAREDYHFGREADLSPTDLALGWGIMSDSQILDSLDISQSGRWYRWRAEQLPAPRRDIERSSANMHIVPASDWVADQLKRVRRGDLVHIEGYLIRADSSDGWHWVSSTSRDDTGDGACEIIYAESLRILPAG</sequence>
<dbReference type="KEGG" id="bsan:CHH28_03060"/>
<protein>
    <submittedName>
        <fullName evidence="1">Uncharacterized protein</fullName>
    </submittedName>
</protein>
<dbReference type="Proteomes" id="UP000202440">
    <property type="component" value="Chromosome"/>
</dbReference>
<evidence type="ECO:0000313" key="1">
    <source>
        <dbReference type="EMBL" id="ASP37712.1"/>
    </source>
</evidence>
<dbReference type="EMBL" id="CP022530">
    <property type="protein sequence ID" value="ASP37712.1"/>
    <property type="molecule type" value="Genomic_DNA"/>
</dbReference>
<reference evidence="1 2" key="1">
    <citation type="submission" date="2017-07" db="EMBL/GenBank/DDBJ databases">
        <title>Annotated genome sequence of Bacterioplanes sanyensis isolated from Red Sea.</title>
        <authorList>
            <person name="Rehman Z.U."/>
        </authorList>
    </citation>
    <scope>NUCLEOTIDE SEQUENCE [LARGE SCALE GENOMIC DNA]</scope>
    <source>
        <strain evidence="1 2">NV9</strain>
    </source>
</reference>
<dbReference type="OrthoDB" id="6706661at2"/>
<name>A0A222FGG2_9GAMM</name>
<keyword evidence="2" id="KW-1185">Reference proteome</keyword>
<dbReference type="RefSeq" id="WP_094058921.1">
    <property type="nucleotide sequence ID" value="NZ_CP022530.1"/>
</dbReference>
<gene>
    <name evidence="1" type="ORF">CHH28_03060</name>
</gene>
<evidence type="ECO:0000313" key="2">
    <source>
        <dbReference type="Proteomes" id="UP000202440"/>
    </source>
</evidence>
<organism evidence="1 2">
    <name type="scientific">Bacterioplanes sanyensis</name>
    <dbReference type="NCBI Taxonomy" id="1249553"/>
    <lineage>
        <taxon>Bacteria</taxon>
        <taxon>Pseudomonadati</taxon>
        <taxon>Pseudomonadota</taxon>
        <taxon>Gammaproteobacteria</taxon>
        <taxon>Oceanospirillales</taxon>
        <taxon>Oceanospirillaceae</taxon>
        <taxon>Bacterioplanes</taxon>
    </lineage>
</organism>
<proteinExistence type="predicted"/>